<dbReference type="EMBL" id="JAKUCV010004624">
    <property type="protein sequence ID" value="KAJ4834781.1"/>
    <property type="molecule type" value="Genomic_DNA"/>
</dbReference>
<evidence type="ECO:0000313" key="6">
    <source>
        <dbReference type="Proteomes" id="UP001141552"/>
    </source>
</evidence>
<proteinExistence type="inferred from homology"/>
<keyword evidence="6" id="KW-1185">Reference proteome</keyword>
<dbReference type="Proteomes" id="UP001141552">
    <property type="component" value="Unassembled WGS sequence"/>
</dbReference>
<reference evidence="5" key="1">
    <citation type="submission" date="2022-02" db="EMBL/GenBank/DDBJ databases">
        <authorList>
            <person name="Henning P.M."/>
            <person name="McCubbin A.G."/>
            <person name="Shore J.S."/>
        </authorList>
    </citation>
    <scope>NUCLEOTIDE SEQUENCE</scope>
    <source>
        <strain evidence="5">F60SS</strain>
        <tissue evidence="5">Leaves</tissue>
    </source>
</reference>
<evidence type="ECO:0000313" key="5">
    <source>
        <dbReference type="EMBL" id="KAJ4834781.1"/>
    </source>
</evidence>
<dbReference type="GO" id="GO:0005762">
    <property type="term" value="C:mitochondrial large ribosomal subunit"/>
    <property type="evidence" value="ECO:0007669"/>
    <property type="project" value="TreeGrafter"/>
</dbReference>
<dbReference type="InterPro" id="IPR012678">
    <property type="entry name" value="Ribosomal_uL23/eL15/eS24_sf"/>
</dbReference>
<sequence>MGRRVVHSANLPLELFMPTTLDNISEIAFKTIPSFCHLKKPSLRPPVSLQLEKLRTLNMEGKKKKSGRILLAKPDYKKAYVNFKNPLSLSPVLFPLRHVQEEKERLK</sequence>
<dbReference type="GO" id="GO:0003729">
    <property type="term" value="F:mRNA binding"/>
    <property type="evidence" value="ECO:0007669"/>
    <property type="project" value="UniProtKB-ARBA"/>
</dbReference>
<dbReference type="Gene3D" id="3.30.70.330">
    <property type="match status" value="1"/>
</dbReference>
<dbReference type="InterPro" id="IPR012677">
    <property type="entry name" value="Nucleotide-bd_a/b_plait_sf"/>
</dbReference>
<dbReference type="PANTHER" id="PTHR12059:SF5">
    <property type="entry name" value="LARGE RIBOSOMAL SUBUNIT PROTEIN UL23M"/>
    <property type="match status" value="1"/>
</dbReference>
<comment type="caution">
    <text evidence="5">The sequence shown here is derived from an EMBL/GenBank/DDBJ whole genome shotgun (WGS) entry which is preliminary data.</text>
</comment>
<dbReference type="GO" id="GO:0032543">
    <property type="term" value="P:mitochondrial translation"/>
    <property type="evidence" value="ECO:0007669"/>
    <property type="project" value="TreeGrafter"/>
</dbReference>
<evidence type="ECO:0000256" key="2">
    <source>
        <dbReference type="ARBA" id="ARBA00022980"/>
    </source>
</evidence>
<dbReference type="AlphaFoldDB" id="A0A9Q0J9V6"/>
<organism evidence="5 6">
    <name type="scientific">Turnera subulata</name>
    <dbReference type="NCBI Taxonomy" id="218843"/>
    <lineage>
        <taxon>Eukaryota</taxon>
        <taxon>Viridiplantae</taxon>
        <taxon>Streptophyta</taxon>
        <taxon>Embryophyta</taxon>
        <taxon>Tracheophyta</taxon>
        <taxon>Spermatophyta</taxon>
        <taxon>Magnoliopsida</taxon>
        <taxon>eudicotyledons</taxon>
        <taxon>Gunneridae</taxon>
        <taxon>Pentapetalae</taxon>
        <taxon>rosids</taxon>
        <taxon>fabids</taxon>
        <taxon>Malpighiales</taxon>
        <taxon>Passifloraceae</taxon>
        <taxon>Turnera</taxon>
    </lineage>
</organism>
<dbReference type="OrthoDB" id="275582at2759"/>
<comment type="similarity">
    <text evidence="1">Belongs to the universal ribosomal protein uL23 family.</text>
</comment>
<dbReference type="PANTHER" id="PTHR12059">
    <property type="entry name" value="RIBOSOMAL PROTEIN L23-RELATED"/>
    <property type="match status" value="1"/>
</dbReference>
<name>A0A9Q0J9V6_9ROSI</name>
<protein>
    <recommendedName>
        <fullName evidence="4">Large ribosomal subunit protein uL23m</fullName>
    </recommendedName>
</protein>
<gene>
    <name evidence="5" type="ORF">Tsubulata_002185</name>
</gene>
<keyword evidence="3" id="KW-0687">Ribonucleoprotein</keyword>
<dbReference type="GO" id="GO:0003735">
    <property type="term" value="F:structural constituent of ribosome"/>
    <property type="evidence" value="ECO:0007669"/>
    <property type="project" value="InterPro"/>
</dbReference>
<dbReference type="SUPFAM" id="SSF54189">
    <property type="entry name" value="Ribosomal proteins S24e, L23 and L15e"/>
    <property type="match status" value="1"/>
</dbReference>
<dbReference type="InterPro" id="IPR013025">
    <property type="entry name" value="Ribosomal_uL23-like"/>
</dbReference>
<accession>A0A9Q0J9V6</accession>
<reference evidence="5" key="2">
    <citation type="journal article" date="2023" name="Plants (Basel)">
        <title>Annotation of the Turnera subulata (Passifloraceae) Draft Genome Reveals the S-Locus Evolved after the Divergence of Turneroideae from Passifloroideae in a Stepwise Manner.</title>
        <authorList>
            <person name="Henning P.M."/>
            <person name="Roalson E.H."/>
            <person name="Mir W."/>
            <person name="McCubbin A.G."/>
            <person name="Shore J.S."/>
        </authorList>
    </citation>
    <scope>NUCLEOTIDE SEQUENCE</scope>
    <source>
        <tissue evidence="5">Leaves</tissue>
    </source>
</reference>
<evidence type="ECO:0000256" key="3">
    <source>
        <dbReference type="ARBA" id="ARBA00023274"/>
    </source>
</evidence>
<evidence type="ECO:0000256" key="1">
    <source>
        <dbReference type="ARBA" id="ARBA00006700"/>
    </source>
</evidence>
<evidence type="ECO:0000256" key="4">
    <source>
        <dbReference type="ARBA" id="ARBA00039977"/>
    </source>
</evidence>
<keyword evidence="2" id="KW-0689">Ribosomal protein</keyword>